<accession>A0ACC2VUB8</accession>
<sequence>MSQAEDTSTPPLALPAPPEEKTRTLNVQEENTVTLDELGPLIVNSDGTLSRIQNWQSLSQMEKDRMIRLIVKRRNVQRLDKLKDQQQEAEEERQAKAGEKEGEASA</sequence>
<comment type="caution">
    <text evidence="1">The sequence shown here is derived from an EMBL/GenBank/DDBJ whole genome shotgun (WGS) entry which is preliminary data.</text>
</comment>
<keyword evidence="2" id="KW-1185">Reference proteome</keyword>
<proteinExistence type="predicted"/>
<protein>
    <submittedName>
        <fullName evidence="1">Uncharacterized protein</fullName>
    </submittedName>
</protein>
<dbReference type="Proteomes" id="UP001230649">
    <property type="component" value="Unassembled WGS sequence"/>
</dbReference>
<gene>
    <name evidence="1" type="ORF">QFC20_004839</name>
</gene>
<evidence type="ECO:0000313" key="2">
    <source>
        <dbReference type="Proteomes" id="UP001230649"/>
    </source>
</evidence>
<evidence type="ECO:0000313" key="1">
    <source>
        <dbReference type="EMBL" id="KAJ9103030.1"/>
    </source>
</evidence>
<reference evidence="1" key="1">
    <citation type="submission" date="2023-04" db="EMBL/GenBank/DDBJ databases">
        <title>Draft Genome sequencing of Naganishia species isolated from polar environments using Oxford Nanopore Technology.</title>
        <authorList>
            <person name="Leo P."/>
            <person name="Venkateswaran K."/>
        </authorList>
    </citation>
    <scope>NUCLEOTIDE SEQUENCE</scope>
    <source>
        <strain evidence="1">MNA-CCFEE 5262</strain>
    </source>
</reference>
<dbReference type="EMBL" id="JASBWS010000060">
    <property type="protein sequence ID" value="KAJ9103030.1"/>
    <property type="molecule type" value="Genomic_DNA"/>
</dbReference>
<name>A0ACC2VUB8_9TREE</name>
<organism evidence="1 2">
    <name type="scientific">Naganishia adeliensis</name>
    <dbReference type="NCBI Taxonomy" id="92952"/>
    <lineage>
        <taxon>Eukaryota</taxon>
        <taxon>Fungi</taxon>
        <taxon>Dikarya</taxon>
        <taxon>Basidiomycota</taxon>
        <taxon>Agaricomycotina</taxon>
        <taxon>Tremellomycetes</taxon>
        <taxon>Filobasidiales</taxon>
        <taxon>Filobasidiaceae</taxon>
        <taxon>Naganishia</taxon>
    </lineage>
</organism>